<evidence type="ECO:0000256" key="3">
    <source>
        <dbReference type="ARBA" id="ARBA00022723"/>
    </source>
</evidence>
<evidence type="ECO:0000259" key="13">
    <source>
        <dbReference type="PROSITE" id="PS50157"/>
    </source>
</evidence>
<dbReference type="PROSITE" id="PS50806">
    <property type="entry name" value="KRAB_RELATED"/>
    <property type="match status" value="1"/>
</dbReference>
<dbReference type="GO" id="GO:0003677">
    <property type="term" value="F:DNA binding"/>
    <property type="evidence" value="ECO:0007669"/>
    <property type="project" value="UniProtKB-KW"/>
</dbReference>
<feature type="compositionally biased region" description="Basic and acidic residues" evidence="12">
    <location>
        <begin position="496"/>
        <end position="505"/>
    </location>
</feature>
<evidence type="ECO:0000259" key="15">
    <source>
        <dbReference type="PROSITE" id="PS50806"/>
    </source>
</evidence>
<dbReference type="Pfam" id="PF00096">
    <property type="entry name" value="zf-C2H2"/>
    <property type="match status" value="16"/>
</dbReference>
<evidence type="ECO:0000256" key="7">
    <source>
        <dbReference type="ARBA" id="ARBA00023015"/>
    </source>
</evidence>
<dbReference type="Pfam" id="PF13912">
    <property type="entry name" value="zf-C2H2_6"/>
    <property type="match status" value="1"/>
</dbReference>
<dbReference type="GO" id="GO:0005634">
    <property type="term" value="C:nucleus"/>
    <property type="evidence" value="ECO:0000318"/>
    <property type="project" value="GO_Central"/>
</dbReference>
<keyword evidence="9" id="KW-0804">Transcription</keyword>
<evidence type="ECO:0000313" key="16">
    <source>
        <dbReference type="Ensembl" id="ENSMODP00000033277.3"/>
    </source>
</evidence>
<comment type="similarity">
    <text evidence="2">Belongs to the krueppel C2H2-type zinc-finger protein family.</text>
</comment>
<evidence type="ECO:0000313" key="17">
    <source>
        <dbReference type="Proteomes" id="UP000002280"/>
    </source>
</evidence>
<evidence type="ECO:0000256" key="6">
    <source>
        <dbReference type="ARBA" id="ARBA00022833"/>
    </source>
</evidence>
<feature type="domain" description="C2H2-type" evidence="13">
    <location>
        <begin position="240"/>
        <end position="267"/>
    </location>
</feature>
<dbReference type="SMART" id="SM00349">
    <property type="entry name" value="KRAB"/>
    <property type="match status" value="2"/>
</dbReference>
<dbReference type="SMART" id="SM00355">
    <property type="entry name" value="ZnF_C2H2"/>
    <property type="match status" value="20"/>
</dbReference>
<evidence type="ECO:0000256" key="9">
    <source>
        <dbReference type="ARBA" id="ARBA00023163"/>
    </source>
</evidence>
<dbReference type="FunFam" id="3.30.160.60:FF:000562">
    <property type="entry name" value="Zinc finger protein 786"/>
    <property type="match status" value="7"/>
</dbReference>
<dbReference type="FunFam" id="3.30.160.60:FF:002422">
    <property type="match status" value="5"/>
</dbReference>
<dbReference type="PANTHER" id="PTHR24399">
    <property type="entry name" value="ZINC FINGER AND BTB DOMAIN-CONTAINING"/>
    <property type="match status" value="1"/>
</dbReference>
<keyword evidence="7" id="KW-0805">Transcription regulation</keyword>
<evidence type="ECO:0008006" key="18">
    <source>
        <dbReference type="Google" id="ProtNLM"/>
    </source>
</evidence>
<evidence type="ECO:0000256" key="10">
    <source>
        <dbReference type="ARBA" id="ARBA00023242"/>
    </source>
</evidence>
<keyword evidence="6" id="KW-0862">Zinc</keyword>
<dbReference type="Pfam" id="PF01352">
    <property type="entry name" value="KRAB"/>
    <property type="match status" value="2"/>
</dbReference>
<feature type="region of interest" description="Disordered" evidence="12">
    <location>
        <begin position="94"/>
        <end position="116"/>
    </location>
</feature>
<feature type="compositionally biased region" description="Polar residues" evidence="12">
    <location>
        <begin position="95"/>
        <end position="109"/>
    </location>
</feature>
<dbReference type="AlphaFoldDB" id="F6XH11"/>
<dbReference type="InterPro" id="IPR001909">
    <property type="entry name" value="KRAB"/>
</dbReference>
<feature type="domain" description="C2H2-type" evidence="13">
    <location>
        <begin position="128"/>
        <end position="155"/>
    </location>
</feature>
<evidence type="ECO:0000256" key="8">
    <source>
        <dbReference type="ARBA" id="ARBA00023125"/>
    </source>
</evidence>
<feature type="region of interest" description="Disordered" evidence="12">
    <location>
        <begin position="486"/>
        <end position="505"/>
    </location>
</feature>
<evidence type="ECO:0000256" key="12">
    <source>
        <dbReference type="SAM" id="MobiDB-lite"/>
    </source>
</evidence>
<dbReference type="SUPFAM" id="SSF109640">
    <property type="entry name" value="KRAB domain (Kruppel-associated box)"/>
    <property type="match status" value="2"/>
</dbReference>
<feature type="domain" description="C2H2-type" evidence="13">
    <location>
        <begin position="859"/>
        <end position="886"/>
    </location>
</feature>
<evidence type="ECO:0000256" key="4">
    <source>
        <dbReference type="ARBA" id="ARBA00022737"/>
    </source>
</evidence>
<dbReference type="CDD" id="cd07765">
    <property type="entry name" value="KRAB_A-box"/>
    <property type="match status" value="2"/>
</dbReference>
<feature type="domain" description="KRAB" evidence="14">
    <location>
        <begin position="342"/>
        <end position="413"/>
    </location>
</feature>
<dbReference type="PROSITE" id="PS50157">
    <property type="entry name" value="ZINC_FINGER_C2H2_2"/>
    <property type="match status" value="19"/>
</dbReference>
<feature type="domain" description="C2H2-type" evidence="13">
    <location>
        <begin position="212"/>
        <end position="239"/>
    </location>
</feature>
<keyword evidence="3" id="KW-0479">Metal-binding</keyword>
<proteinExistence type="inferred from homology"/>
<evidence type="ECO:0000256" key="11">
    <source>
        <dbReference type="PROSITE-ProRule" id="PRU00042"/>
    </source>
</evidence>
<keyword evidence="5 11" id="KW-0863">Zinc-finger</keyword>
<feature type="domain" description="C2H2-type" evidence="13">
    <location>
        <begin position="691"/>
        <end position="718"/>
    </location>
</feature>
<feature type="domain" description="C2H2-type" evidence="13">
    <location>
        <begin position="268"/>
        <end position="295"/>
    </location>
</feature>
<evidence type="ECO:0000256" key="1">
    <source>
        <dbReference type="ARBA" id="ARBA00004123"/>
    </source>
</evidence>
<feature type="domain" description="KRAB-related" evidence="15">
    <location>
        <begin position="339"/>
        <end position="399"/>
    </location>
</feature>
<feature type="domain" description="C2H2-type" evidence="13">
    <location>
        <begin position="775"/>
        <end position="802"/>
    </location>
</feature>
<dbReference type="FunFam" id="3.30.160.60:FF:000706">
    <property type="entry name" value="Zinc finger protein"/>
    <property type="match status" value="1"/>
</dbReference>
<dbReference type="InterPro" id="IPR013087">
    <property type="entry name" value="Znf_C2H2_type"/>
</dbReference>
<dbReference type="InterPro" id="IPR036236">
    <property type="entry name" value="Znf_C2H2_sf"/>
</dbReference>
<dbReference type="GO" id="GO:0006357">
    <property type="term" value="P:regulation of transcription by RNA polymerase II"/>
    <property type="evidence" value="ECO:0000318"/>
    <property type="project" value="GO_Central"/>
</dbReference>
<dbReference type="OMA" id="HIRVHAR"/>
<sequence>MPPGVPAPVPMTFDDVTLYFTEQEWRTLEEWQKELYKDVVKNNFETLVSLGYAIPKPDLITQIEQGEEPFIRDQGPLKTLKLAIGSSADGPLDLKNTQGQLFSGNSKSSGSREQENLQNQNSSWLLPFRCSECNKGFTHKSQLANHIRVHREKKPFFCTECNKNYGRKDRLLRHQRLHTGERPFQCPECDKSFHQKGHLLRHLPIHTGERPFQCPECDKSFRVKADMKAHQRRHSGERPFSCSECGKGFTKHCHLTEHIRLHTGERPFQCPECDKTFRLKADMKGHLRIHSKARSFCCSECEKTFPKQSKLTAHIKTAGQLPWAGGTGGMAAEPPARFQIPLTFDDVAMYFSEQEWRNLEAWQKELYKNIMKSNYETLVFLGYTIPKPDLIILIEQGKEPFIRNLGNLERTDLVVSTNANELLNLKSTKGQLFGEDEGSMNSQEERHYFYDSQNQDLPESLSGKSREDFFTLGQCSSYLRSPYNQDSQSLAPKAHNIKESNSYKRDLNHKTEGSLSFQKNLTRQSISSCPDCNHGFCLKGHMRKYQRSCSRGQLHQCPKSKKIFRQHYALQWHQSIHGWQRHLPQNENNEKNFFLKSHMKAQEGLSKRKGAFVWDLTQKTKLPEHSRSHKSKKPFCCLKCSRSFPRKDLFKAHQCLHNRERPFQCPECDTSFRLKGQLLSHQCLHAGDRPFQCPQCDTSFHLKAVLKAHQYTHSGEWPFSCSECGKGFTRQFHLTEHLRMHTGEKPFRCPQCDKSFRVKGSLKVHQCVHSRDRPFSCKECGKGFTQQYKLTEHFRVHSGEKPFQCPECDTSFRLKSGLNNHQRLHHKERPFSCSECGKGFTRQFHLTEHLRMHTGEKPFRCPQCDKSFRLKGALRVHQCVHSRDRPFSCEECGKGFTHQYKLTEHFRVHSGEKPFQCPECDTSFRLKSGLNNHQRLHHKERPFSCSECGKGFIHKSRLTTHIRVHTRDKPHGDLNDPDKKTKPCQLFKLIEEDWSS</sequence>
<dbReference type="InterPro" id="IPR036051">
    <property type="entry name" value="KRAB_dom_sf"/>
</dbReference>
<dbReference type="SUPFAM" id="SSF57667">
    <property type="entry name" value="beta-beta-alpha zinc fingers"/>
    <property type="match status" value="11"/>
</dbReference>
<dbReference type="Bgee" id="ENSMODG00000010532">
    <property type="expression patterns" value="Expressed in cerebellum and 19 other cell types or tissues"/>
</dbReference>
<feature type="domain" description="C2H2-type" evidence="13">
    <location>
        <begin position="184"/>
        <end position="211"/>
    </location>
</feature>
<comment type="subcellular location">
    <subcellularLocation>
        <location evidence="1">Nucleus</location>
    </subcellularLocation>
</comment>
<feature type="domain" description="C2H2-type" evidence="13">
    <location>
        <begin position="943"/>
        <end position="970"/>
    </location>
</feature>
<dbReference type="FunFam" id="3.30.160.60:FF:000151">
    <property type="entry name" value="Zinc finger and SCAN domain-containing 21"/>
    <property type="match status" value="4"/>
</dbReference>
<dbReference type="HOGENOM" id="CLU_002678_17_1_1"/>
<reference evidence="16" key="3">
    <citation type="submission" date="2025-09" db="UniProtKB">
        <authorList>
            <consortium name="Ensembl"/>
        </authorList>
    </citation>
    <scope>IDENTIFICATION</scope>
</reference>
<feature type="domain" description="C2H2-type" evidence="13">
    <location>
        <begin position="747"/>
        <end position="774"/>
    </location>
</feature>
<evidence type="ECO:0000256" key="5">
    <source>
        <dbReference type="ARBA" id="ARBA00022771"/>
    </source>
</evidence>
<reference evidence="16" key="2">
    <citation type="submission" date="2025-08" db="UniProtKB">
        <authorList>
            <consortium name="Ensembl"/>
        </authorList>
    </citation>
    <scope>IDENTIFICATION</scope>
</reference>
<keyword evidence="4" id="KW-0677">Repeat</keyword>
<keyword evidence="8" id="KW-0238">DNA-binding</keyword>
<feature type="domain" description="C2H2-type" evidence="13">
    <location>
        <begin position="915"/>
        <end position="942"/>
    </location>
</feature>
<organism evidence="16 17">
    <name type="scientific">Monodelphis domestica</name>
    <name type="common">Gray short-tailed opossum</name>
    <dbReference type="NCBI Taxonomy" id="13616"/>
    <lineage>
        <taxon>Eukaryota</taxon>
        <taxon>Metazoa</taxon>
        <taxon>Chordata</taxon>
        <taxon>Craniata</taxon>
        <taxon>Vertebrata</taxon>
        <taxon>Euteleostomi</taxon>
        <taxon>Mammalia</taxon>
        <taxon>Metatheria</taxon>
        <taxon>Didelphimorphia</taxon>
        <taxon>Didelphidae</taxon>
        <taxon>Monodelphis</taxon>
    </lineage>
</organism>
<dbReference type="Gene3D" id="6.10.140.140">
    <property type="match status" value="2"/>
</dbReference>
<reference evidence="16 17" key="1">
    <citation type="journal article" date="2007" name="Nature">
        <title>Genome of the marsupial Monodelphis domestica reveals innovation in non-coding sequences.</title>
        <authorList>
            <person name="Mikkelsen T.S."/>
            <person name="Wakefield M.J."/>
            <person name="Aken B."/>
            <person name="Amemiya C.T."/>
            <person name="Chang J.L."/>
            <person name="Duke S."/>
            <person name="Garber M."/>
            <person name="Gentles A.J."/>
            <person name="Goodstadt L."/>
            <person name="Heger A."/>
            <person name="Jurka J."/>
            <person name="Kamal M."/>
            <person name="Mauceli E."/>
            <person name="Searle S.M."/>
            <person name="Sharpe T."/>
            <person name="Baker M.L."/>
            <person name="Batzer M.A."/>
            <person name="Benos P.V."/>
            <person name="Belov K."/>
            <person name="Clamp M."/>
            <person name="Cook A."/>
            <person name="Cuff J."/>
            <person name="Das R."/>
            <person name="Davidow L."/>
            <person name="Deakin J.E."/>
            <person name="Fazzari M.J."/>
            <person name="Glass J.L."/>
            <person name="Grabherr M."/>
            <person name="Greally J.M."/>
            <person name="Gu W."/>
            <person name="Hore T.A."/>
            <person name="Huttley G.A."/>
            <person name="Kleber M."/>
            <person name="Jirtle R.L."/>
            <person name="Koina E."/>
            <person name="Lee J.T."/>
            <person name="Mahony S."/>
            <person name="Marra M.A."/>
            <person name="Miller R.D."/>
            <person name="Nicholls R.D."/>
            <person name="Oda M."/>
            <person name="Papenfuss A.T."/>
            <person name="Parra Z.E."/>
            <person name="Pollock D.D."/>
            <person name="Ray D.A."/>
            <person name="Schein J.E."/>
            <person name="Speed T.P."/>
            <person name="Thompson K."/>
            <person name="VandeBerg J.L."/>
            <person name="Wade C.M."/>
            <person name="Walker J.A."/>
            <person name="Waters P.D."/>
            <person name="Webber C."/>
            <person name="Weidman J.R."/>
            <person name="Xie X."/>
            <person name="Zody M.C."/>
            <person name="Baldwin J."/>
            <person name="Abdouelleil A."/>
            <person name="Abdulkadir J."/>
            <person name="Abebe A."/>
            <person name="Abera B."/>
            <person name="Abreu J."/>
            <person name="Acer S.C."/>
            <person name="Aftuck L."/>
            <person name="Alexander A."/>
            <person name="An P."/>
            <person name="Anderson E."/>
            <person name="Anderson S."/>
            <person name="Arachi H."/>
            <person name="Azer M."/>
            <person name="Bachantsang P."/>
            <person name="Barry A."/>
            <person name="Bayul T."/>
            <person name="Berlin A."/>
            <person name="Bessette D."/>
            <person name="Bloom T."/>
            <person name="Bloom T."/>
            <person name="Boguslavskiy L."/>
            <person name="Bonnet C."/>
            <person name="Boukhgalter B."/>
            <person name="Bourzgui I."/>
            <person name="Brown A."/>
            <person name="Cahill P."/>
            <person name="Channer S."/>
            <person name="Cheshatsang Y."/>
            <person name="Chuda L."/>
            <person name="Citroen M."/>
            <person name="Collymore A."/>
            <person name="Cooke P."/>
            <person name="Costello M."/>
            <person name="D'Aco K."/>
            <person name="Daza R."/>
            <person name="De Haan G."/>
            <person name="DeGray S."/>
            <person name="DeMaso C."/>
            <person name="Dhargay N."/>
            <person name="Dooley K."/>
            <person name="Dooley E."/>
            <person name="Doricent M."/>
            <person name="Dorje P."/>
            <person name="Dorjee K."/>
            <person name="Dupes A."/>
            <person name="Elong R."/>
            <person name="Falk J."/>
            <person name="Farina A."/>
            <person name="Faro S."/>
            <person name="Ferguson D."/>
            <person name="Fisher S."/>
            <person name="Foley C.D."/>
            <person name="Franke A."/>
            <person name="Friedrich D."/>
            <person name="Gadbois L."/>
            <person name="Gearin G."/>
            <person name="Gearin C.R."/>
            <person name="Giannoukos G."/>
            <person name="Goode T."/>
            <person name="Graham J."/>
            <person name="Grandbois E."/>
            <person name="Grewal S."/>
            <person name="Gyaltsen K."/>
            <person name="Hafez N."/>
            <person name="Hagos B."/>
            <person name="Hall J."/>
            <person name="Henson C."/>
            <person name="Hollinger A."/>
            <person name="Honan T."/>
            <person name="Huard M.D."/>
            <person name="Hughes L."/>
            <person name="Hurhula B."/>
            <person name="Husby M.E."/>
            <person name="Kamat A."/>
            <person name="Kanga B."/>
            <person name="Kashin S."/>
            <person name="Khazanovich D."/>
            <person name="Kisner P."/>
            <person name="Lance K."/>
            <person name="Lara M."/>
            <person name="Lee W."/>
            <person name="Lennon N."/>
            <person name="Letendre F."/>
            <person name="LeVine R."/>
            <person name="Lipovsky A."/>
            <person name="Liu X."/>
            <person name="Liu J."/>
            <person name="Liu S."/>
            <person name="Lokyitsang T."/>
            <person name="Lokyitsang Y."/>
            <person name="Lubonja R."/>
            <person name="Lui A."/>
            <person name="MacDonald P."/>
            <person name="Magnisalis V."/>
            <person name="Maru K."/>
            <person name="Matthews C."/>
            <person name="McCusker W."/>
            <person name="McDonough S."/>
            <person name="Mehta T."/>
            <person name="Meldrim J."/>
            <person name="Meneus L."/>
            <person name="Mihai O."/>
            <person name="Mihalev A."/>
            <person name="Mihova T."/>
            <person name="Mittelman R."/>
            <person name="Mlenga V."/>
            <person name="Montmayeur A."/>
            <person name="Mulrain L."/>
            <person name="Navidi A."/>
            <person name="Naylor J."/>
            <person name="Negash T."/>
            <person name="Nguyen T."/>
            <person name="Nguyen N."/>
            <person name="Nicol R."/>
            <person name="Norbu C."/>
            <person name="Norbu N."/>
            <person name="Novod N."/>
            <person name="O'Neill B."/>
            <person name="Osman S."/>
            <person name="Markiewicz E."/>
            <person name="Oyono O.L."/>
            <person name="Patti C."/>
            <person name="Phunkhang P."/>
            <person name="Pierre F."/>
            <person name="Priest M."/>
            <person name="Raghuraman S."/>
            <person name="Rege F."/>
            <person name="Reyes R."/>
            <person name="Rise C."/>
            <person name="Rogov P."/>
            <person name="Ross K."/>
            <person name="Ryan E."/>
            <person name="Settipalli S."/>
            <person name="Shea T."/>
            <person name="Sherpa N."/>
            <person name="Shi L."/>
            <person name="Shih D."/>
            <person name="Sparrow T."/>
            <person name="Spaulding J."/>
            <person name="Stalker J."/>
            <person name="Stange-Thomann N."/>
            <person name="Stavropoulos S."/>
            <person name="Stone C."/>
            <person name="Strader C."/>
            <person name="Tesfaye S."/>
            <person name="Thomson T."/>
            <person name="Thoulutsang Y."/>
            <person name="Thoulutsang D."/>
            <person name="Topham K."/>
            <person name="Topping I."/>
            <person name="Tsamla T."/>
            <person name="Vassiliev H."/>
            <person name="Vo A."/>
            <person name="Wangchuk T."/>
            <person name="Wangdi T."/>
            <person name="Weiand M."/>
            <person name="Wilkinson J."/>
            <person name="Wilson A."/>
            <person name="Yadav S."/>
            <person name="Young G."/>
            <person name="Yu Q."/>
            <person name="Zembek L."/>
            <person name="Zhong D."/>
            <person name="Zimmer A."/>
            <person name="Zwirko Z."/>
            <person name="Jaffe D.B."/>
            <person name="Alvarez P."/>
            <person name="Brockman W."/>
            <person name="Butler J."/>
            <person name="Chin C."/>
            <person name="Gnerre S."/>
            <person name="MacCallum I."/>
            <person name="Graves J.A."/>
            <person name="Ponting C.P."/>
            <person name="Breen M."/>
            <person name="Samollow P.B."/>
            <person name="Lander E.S."/>
            <person name="Lindblad-Toh K."/>
        </authorList>
    </citation>
    <scope>NUCLEOTIDE SEQUENCE [LARGE SCALE GENOMIC DNA]</scope>
</reference>
<keyword evidence="17" id="KW-1185">Reference proteome</keyword>
<feature type="domain" description="C2H2-type" evidence="13">
    <location>
        <begin position="156"/>
        <end position="183"/>
    </location>
</feature>
<evidence type="ECO:0000256" key="2">
    <source>
        <dbReference type="ARBA" id="ARBA00006991"/>
    </source>
</evidence>
<dbReference type="Proteomes" id="UP000002280">
    <property type="component" value="Chromosome 6"/>
</dbReference>
<dbReference type="GO" id="GO:0008270">
    <property type="term" value="F:zinc ion binding"/>
    <property type="evidence" value="ECO:0007669"/>
    <property type="project" value="UniProtKB-KW"/>
</dbReference>
<dbReference type="eggNOG" id="KOG1721">
    <property type="taxonomic scope" value="Eukaryota"/>
</dbReference>
<feature type="domain" description="C2H2-type" evidence="13">
    <location>
        <begin position="719"/>
        <end position="746"/>
    </location>
</feature>
<feature type="domain" description="C2H2-type" evidence="13">
    <location>
        <begin position="803"/>
        <end position="830"/>
    </location>
</feature>
<feature type="domain" description="C2H2-type" evidence="13">
    <location>
        <begin position="296"/>
        <end position="317"/>
    </location>
</feature>
<dbReference type="InterPro" id="IPR003655">
    <property type="entry name" value="aKRAB"/>
</dbReference>
<dbReference type="PROSITE" id="PS50805">
    <property type="entry name" value="KRAB"/>
    <property type="match status" value="2"/>
</dbReference>
<dbReference type="Gene3D" id="3.30.160.60">
    <property type="entry name" value="Classic Zinc Finger"/>
    <property type="match status" value="19"/>
</dbReference>
<dbReference type="InParanoid" id="F6XH11"/>
<dbReference type="PROSITE" id="PS00028">
    <property type="entry name" value="ZINC_FINGER_C2H2_1"/>
    <property type="match status" value="18"/>
</dbReference>
<feature type="domain" description="C2H2-type" evidence="13">
    <location>
        <begin position="663"/>
        <end position="690"/>
    </location>
</feature>
<keyword evidence="10" id="KW-0539">Nucleus</keyword>
<feature type="domain" description="C2H2-type" evidence="13">
    <location>
        <begin position="635"/>
        <end position="662"/>
    </location>
</feature>
<accession>F6XH11</accession>
<feature type="domain" description="C2H2-type" evidence="13">
    <location>
        <begin position="831"/>
        <end position="858"/>
    </location>
</feature>
<name>F6XH11_MONDO</name>
<dbReference type="PANTHER" id="PTHR24399:SF54">
    <property type="entry name" value="GASTRULA ZINC FINGER PROTEIN XLCGF26.1-LIKE-RELATED"/>
    <property type="match status" value="1"/>
</dbReference>
<dbReference type="Ensembl" id="ENSMODT00000034854.3">
    <property type="protein sequence ID" value="ENSMODP00000033277.3"/>
    <property type="gene ID" value="ENSMODG00000010532.4"/>
</dbReference>
<dbReference type="GeneTree" id="ENSGT01150000286941"/>
<evidence type="ECO:0000259" key="14">
    <source>
        <dbReference type="PROSITE" id="PS50805"/>
    </source>
</evidence>
<feature type="domain" description="C2H2-type" evidence="13">
    <location>
        <begin position="887"/>
        <end position="914"/>
    </location>
</feature>
<protein>
    <recommendedName>
        <fullName evidence="18">Zinc finger protein 786</fullName>
    </recommendedName>
</protein>
<feature type="domain" description="KRAB" evidence="14">
    <location>
        <begin position="11"/>
        <end position="82"/>
    </location>
</feature>